<name>A0A2G9Q3R1_AQUCT</name>
<dbReference type="EMBL" id="KZ369834">
    <property type="protein sequence ID" value="PIO09693.1"/>
    <property type="molecule type" value="Genomic_DNA"/>
</dbReference>
<evidence type="ECO:0000313" key="1">
    <source>
        <dbReference type="EMBL" id="PIO09693.1"/>
    </source>
</evidence>
<reference evidence="2" key="1">
    <citation type="journal article" date="2017" name="Nat. Commun.">
        <title>The North American bullfrog draft genome provides insight into hormonal regulation of long noncoding RNA.</title>
        <authorList>
            <person name="Hammond S.A."/>
            <person name="Warren R.L."/>
            <person name="Vandervalk B.P."/>
            <person name="Kucuk E."/>
            <person name="Khan H."/>
            <person name="Gibb E.A."/>
            <person name="Pandoh P."/>
            <person name="Kirk H."/>
            <person name="Zhao Y."/>
            <person name="Jones M."/>
            <person name="Mungall A.J."/>
            <person name="Coope R."/>
            <person name="Pleasance S."/>
            <person name="Moore R.A."/>
            <person name="Holt R.A."/>
            <person name="Round J.M."/>
            <person name="Ohora S."/>
            <person name="Walle B.V."/>
            <person name="Veldhoen N."/>
            <person name="Helbing C.C."/>
            <person name="Birol I."/>
        </authorList>
    </citation>
    <scope>NUCLEOTIDE SEQUENCE [LARGE SCALE GENOMIC DNA]</scope>
</reference>
<protein>
    <submittedName>
        <fullName evidence="1">Uncharacterized protein</fullName>
    </submittedName>
</protein>
<proteinExistence type="predicted"/>
<dbReference type="AlphaFoldDB" id="A0A2G9Q3R1"/>
<keyword evidence="2" id="KW-1185">Reference proteome</keyword>
<gene>
    <name evidence="1" type="ORF">AB205_0040400</name>
</gene>
<organism evidence="1 2">
    <name type="scientific">Aquarana catesbeiana</name>
    <name type="common">American bullfrog</name>
    <name type="synonym">Rana catesbeiana</name>
    <dbReference type="NCBI Taxonomy" id="8400"/>
    <lineage>
        <taxon>Eukaryota</taxon>
        <taxon>Metazoa</taxon>
        <taxon>Chordata</taxon>
        <taxon>Craniata</taxon>
        <taxon>Vertebrata</taxon>
        <taxon>Euteleostomi</taxon>
        <taxon>Amphibia</taxon>
        <taxon>Batrachia</taxon>
        <taxon>Anura</taxon>
        <taxon>Neobatrachia</taxon>
        <taxon>Ranoidea</taxon>
        <taxon>Ranidae</taxon>
        <taxon>Aquarana</taxon>
    </lineage>
</organism>
<sequence>MMLFKKIRTSLMFWGEFKTPPNPFFFGVLHFLNFLCQIVEKPNFEEAHSVSTCAICDHGRSMDAFWGCNPFLNNKVAERKGLHPQNMSLDPL</sequence>
<evidence type="ECO:0000313" key="2">
    <source>
        <dbReference type="Proteomes" id="UP000228934"/>
    </source>
</evidence>
<dbReference type="Proteomes" id="UP000228934">
    <property type="component" value="Unassembled WGS sequence"/>
</dbReference>
<accession>A0A2G9Q3R1</accession>